<feature type="region of interest" description="Disordered" evidence="3">
    <location>
        <begin position="190"/>
        <end position="221"/>
    </location>
</feature>
<feature type="region of interest" description="Disordered" evidence="3">
    <location>
        <begin position="241"/>
        <end position="267"/>
    </location>
</feature>
<keyword evidence="1" id="KW-0808">Transferase</keyword>
<evidence type="ECO:0000313" key="6">
    <source>
        <dbReference type="Proteomes" id="UP000311382"/>
    </source>
</evidence>
<feature type="domain" description="UBC core" evidence="4">
    <location>
        <begin position="619"/>
        <end position="787"/>
    </location>
</feature>
<protein>
    <recommendedName>
        <fullName evidence="4">UBC core domain-containing protein</fullName>
    </recommendedName>
</protein>
<evidence type="ECO:0000259" key="4">
    <source>
        <dbReference type="PROSITE" id="PS50127"/>
    </source>
</evidence>
<proteinExistence type="predicted"/>
<dbReference type="SMART" id="SM00212">
    <property type="entry name" value="UBCc"/>
    <property type="match status" value="1"/>
</dbReference>
<dbReference type="Pfam" id="PF00179">
    <property type="entry name" value="UQ_con"/>
    <property type="match status" value="1"/>
</dbReference>
<dbReference type="OrthoDB" id="47801at2759"/>
<accession>A0A5C5FNV1</accession>
<feature type="compositionally biased region" description="Acidic residues" evidence="3">
    <location>
        <begin position="242"/>
        <end position="267"/>
    </location>
</feature>
<feature type="compositionally biased region" description="Basic residues" evidence="3">
    <location>
        <begin position="457"/>
        <end position="467"/>
    </location>
</feature>
<keyword evidence="6" id="KW-1185">Reference proteome</keyword>
<feature type="compositionally biased region" description="Basic and acidic residues" evidence="3">
    <location>
        <begin position="560"/>
        <end position="569"/>
    </location>
</feature>
<dbReference type="AlphaFoldDB" id="A0A5C5FNV1"/>
<keyword evidence="2" id="KW-0833">Ubl conjugation pathway</keyword>
<dbReference type="SUPFAM" id="SSF54495">
    <property type="entry name" value="UBC-like"/>
    <property type="match status" value="1"/>
</dbReference>
<evidence type="ECO:0000256" key="2">
    <source>
        <dbReference type="ARBA" id="ARBA00022786"/>
    </source>
</evidence>
<feature type="region of interest" description="Disordered" evidence="3">
    <location>
        <begin position="543"/>
        <end position="569"/>
    </location>
</feature>
<dbReference type="InterPro" id="IPR016135">
    <property type="entry name" value="UBQ-conjugating_enzyme/RWD"/>
</dbReference>
<evidence type="ECO:0000256" key="1">
    <source>
        <dbReference type="ARBA" id="ARBA00022679"/>
    </source>
</evidence>
<dbReference type="GO" id="GO:0016740">
    <property type="term" value="F:transferase activity"/>
    <property type="evidence" value="ECO:0007669"/>
    <property type="project" value="UniProtKB-KW"/>
</dbReference>
<feature type="compositionally biased region" description="Basic residues" evidence="3">
    <location>
        <begin position="190"/>
        <end position="213"/>
    </location>
</feature>
<feature type="compositionally biased region" description="Polar residues" evidence="3">
    <location>
        <begin position="30"/>
        <end position="39"/>
    </location>
</feature>
<organism evidence="5 6">
    <name type="scientific">Rhodotorula diobovata</name>
    <dbReference type="NCBI Taxonomy" id="5288"/>
    <lineage>
        <taxon>Eukaryota</taxon>
        <taxon>Fungi</taxon>
        <taxon>Dikarya</taxon>
        <taxon>Basidiomycota</taxon>
        <taxon>Pucciniomycotina</taxon>
        <taxon>Microbotryomycetes</taxon>
        <taxon>Sporidiobolales</taxon>
        <taxon>Sporidiobolaceae</taxon>
        <taxon>Rhodotorula</taxon>
    </lineage>
</organism>
<dbReference type="PROSITE" id="PS50127">
    <property type="entry name" value="UBC_2"/>
    <property type="match status" value="1"/>
</dbReference>
<dbReference type="PANTHER" id="PTHR46116">
    <property type="entry name" value="(E3-INDEPENDENT) E2 UBIQUITIN-CONJUGATING ENZYME"/>
    <property type="match status" value="1"/>
</dbReference>
<dbReference type="EMBL" id="SOZI01000167">
    <property type="protein sequence ID" value="TNY17926.1"/>
    <property type="molecule type" value="Genomic_DNA"/>
</dbReference>
<feature type="compositionally biased region" description="Basic residues" evidence="3">
    <location>
        <begin position="1"/>
        <end position="12"/>
    </location>
</feature>
<dbReference type="InterPro" id="IPR000608">
    <property type="entry name" value="UBC"/>
</dbReference>
<evidence type="ECO:0000256" key="3">
    <source>
        <dbReference type="SAM" id="MobiDB-lite"/>
    </source>
</evidence>
<evidence type="ECO:0000313" key="5">
    <source>
        <dbReference type="EMBL" id="TNY17926.1"/>
    </source>
</evidence>
<feature type="region of interest" description="Disordered" evidence="3">
    <location>
        <begin position="435"/>
        <end position="472"/>
    </location>
</feature>
<gene>
    <name evidence="5" type="ORF">DMC30DRAFT_419335</name>
</gene>
<dbReference type="Gene3D" id="3.10.110.10">
    <property type="entry name" value="Ubiquitin Conjugating Enzyme"/>
    <property type="match status" value="1"/>
</dbReference>
<dbReference type="Proteomes" id="UP000311382">
    <property type="component" value="Unassembled WGS sequence"/>
</dbReference>
<dbReference type="STRING" id="5288.A0A5C5FNV1"/>
<name>A0A5C5FNV1_9BASI</name>
<sequence>MPPLRRSTRARRAPPAPTGSTPASPSSSTLDLTRSSPTASPEVLRASAEAGPSSRAGKRKVVMDEAEDGDETLATRLHRKEGDKPLDDEGQTPPPPRLLAGAAQDPSDPRVPMTLTPSTPLSTFLDASTATCPACARTLCRGCWVPLDPAEGRIEGECCALGRAIAVLQLLSALDAVYLSEHLARPAPTKKRAVVPKATKAKARAKSKGKGKAKAGGSGTGYSTGSYSAATGAGTGTGYAHDDDDAYDDDDEGWDGYGDGDDEGWYGEVGLEGEEFEDDEEMDAYWDRMHEEKVKKKADEKAARAAELSASTSSAAARDLAQDPLFLSALRHLSSLLPQPDSPTAKLYDYLPHPSLPALLELSTLPDLLAQLLRNDSVVEWTRRSDVYFAMLDVLGALGACEVTLGCLFGARRGKEWSEGVGRWVGGTGEVRWERGQGEGGAENAAGAAGVGGGTRGKGKGRATKRRKVEEEEADVEGTGEVVLGASLYSLLKKLSIQAEAFRRAATSGAFDDNDAALIGICGDFATAGERFKALERVWSARQPEGAVKNGGGGKGPGQARDKGEGKAREWAPDEYDKACAELAYANVELGAAVEGSDGGKTHYIRDIAAIDSSRRPHKSFVHLAKELAVLSTGLPPGIWVRVDESRIDVIKCLIAGPEGSPYAGGLFEFDIFLPLGELFTRRGLHPQTSPLVWLMTTGKGQCRFNPNLYAEGKVCLSLLGTWSGAREEMWQPHKSTLLQVLLSITSMILGTNYPFYNEPGFGAPRDDERNKNYNKNVSLATTRWAILEWIEGNKFKDSIWGDIILSHFLLHRPSIQATLASWAAADPRLEAWTPALNATAGTHLLEPYRRPVYNPVGGVGAQEAAAPAGPAPRDLVREVDEALEALTEWKDDVVGWLEGLVA</sequence>
<feature type="compositionally biased region" description="Low complexity" evidence="3">
    <location>
        <begin position="18"/>
        <end position="29"/>
    </location>
</feature>
<comment type="caution">
    <text evidence="5">The sequence shown here is derived from an EMBL/GenBank/DDBJ whole genome shotgun (WGS) entry which is preliminary data.</text>
</comment>
<reference evidence="5 6" key="1">
    <citation type="submission" date="2019-03" db="EMBL/GenBank/DDBJ databases">
        <title>Rhodosporidium diobovatum UCD-FST 08-225 genome sequencing, assembly, and annotation.</title>
        <authorList>
            <person name="Fakankun I.U."/>
            <person name="Fristensky B."/>
            <person name="Levin D.B."/>
        </authorList>
    </citation>
    <scope>NUCLEOTIDE SEQUENCE [LARGE SCALE GENOMIC DNA]</scope>
    <source>
        <strain evidence="5 6">UCD-FST 08-225</strain>
    </source>
</reference>
<feature type="region of interest" description="Disordered" evidence="3">
    <location>
        <begin position="1"/>
        <end position="110"/>
    </location>
</feature>